<organism evidence="1 2">
    <name type="scientific">Moniliophthora roreri (strain MCA 2997)</name>
    <name type="common">Cocoa frosty pod rot fungus</name>
    <name type="synonym">Crinipellis roreri</name>
    <dbReference type="NCBI Taxonomy" id="1381753"/>
    <lineage>
        <taxon>Eukaryota</taxon>
        <taxon>Fungi</taxon>
        <taxon>Dikarya</taxon>
        <taxon>Basidiomycota</taxon>
        <taxon>Agaricomycotina</taxon>
        <taxon>Agaricomycetes</taxon>
        <taxon>Agaricomycetidae</taxon>
        <taxon>Agaricales</taxon>
        <taxon>Marasmiineae</taxon>
        <taxon>Marasmiaceae</taxon>
        <taxon>Moniliophthora</taxon>
    </lineage>
</organism>
<protein>
    <submittedName>
        <fullName evidence="1">Uncharacterized protein</fullName>
    </submittedName>
</protein>
<dbReference type="HOGENOM" id="CLU_1402789_0_0_1"/>
<dbReference type="AlphaFoldDB" id="V2XQW7"/>
<proteinExistence type="predicted"/>
<keyword evidence="2" id="KW-1185">Reference proteome</keyword>
<name>V2XQW7_MONRO</name>
<dbReference type="Proteomes" id="UP000017559">
    <property type="component" value="Unassembled WGS sequence"/>
</dbReference>
<evidence type="ECO:0000313" key="2">
    <source>
        <dbReference type="Proteomes" id="UP000017559"/>
    </source>
</evidence>
<accession>V2XQW7</accession>
<evidence type="ECO:0000313" key="1">
    <source>
        <dbReference type="EMBL" id="ESK81859.1"/>
    </source>
</evidence>
<dbReference type="KEGG" id="mrr:Moror_9626"/>
<reference evidence="1 2" key="1">
    <citation type="journal article" date="2014" name="BMC Genomics">
        <title>Genome and secretome analysis of the hemibiotrophic fungal pathogen, Moniliophthora roreri, which causes frosty pod rot disease of cacao: mechanisms of the biotrophic and necrotrophic phases.</title>
        <authorList>
            <person name="Meinhardt L.W."/>
            <person name="Costa G.G.L."/>
            <person name="Thomazella D.P.T."/>
            <person name="Teixeira P.J.P.L."/>
            <person name="Carazzolle M.F."/>
            <person name="Schuster S.C."/>
            <person name="Carlson J.E."/>
            <person name="Guiltinan M.J."/>
            <person name="Mieczkowski P."/>
            <person name="Farmer A."/>
            <person name="Ramaraj T."/>
            <person name="Crozier J."/>
            <person name="Davis R.E."/>
            <person name="Shao J."/>
            <person name="Melnick R.L."/>
            <person name="Pereira G.A.G."/>
            <person name="Bailey B.A."/>
        </authorList>
    </citation>
    <scope>NUCLEOTIDE SEQUENCE [LARGE SCALE GENOMIC DNA]</scope>
    <source>
        <strain evidence="1 2">MCA 2997</strain>
    </source>
</reference>
<dbReference type="EMBL" id="AWSO01002201">
    <property type="protein sequence ID" value="ESK81859.1"/>
    <property type="molecule type" value="Genomic_DNA"/>
</dbReference>
<gene>
    <name evidence="1" type="ORF">Moror_9626</name>
</gene>
<sequence length="194" mass="22040">MSLNKKTGPKEDLALGHNKTLLIAFRTLQATVHTWAFDGKRFQKGLFMKGPGVRRELIEPSKLTGIYLDEDQLEVNGKHLCAQWLDVADLRSSVRLTRTFKCFTVIIWDGPPSVRMRLEGYVCTLLLFAGLFCATFTEYYYSTNVTIIGIDQMPSPRPCDHLHHLVSRATAEEGHATSHVHLSRMWRILGVCFC</sequence>
<comment type="caution">
    <text evidence="1">The sequence shown here is derived from an EMBL/GenBank/DDBJ whole genome shotgun (WGS) entry which is preliminary data.</text>
</comment>